<keyword evidence="4" id="KW-1185">Reference proteome</keyword>
<dbReference type="Proteomes" id="UP000186216">
    <property type="component" value="Unassembled WGS sequence"/>
</dbReference>
<accession>A0AA45W615</accession>
<dbReference type="AlphaFoldDB" id="A0AA45W615"/>
<gene>
    <name evidence="2" type="ORF">JHX88_11990</name>
    <name evidence="1" type="ORF">SAMN05421772_11118</name>
</gene>
<proteinExistence type="predicted"/>
<dbReference type="Proteomes" id="UP001215549">
    <property type="component" value="Chromosome"/>
</dbReference>
<evidence type="ECO:0000313" key="1">
    <source>
        <dbReference type="EMBL" id="SIS98299.1"/>
    </source>
</evidence>
<evidence type="ECO:0000313" key="4">
    <source>
        <dbReference type="Proteomes" id="UP001215549"/>
    </source>
</evidence>
<dbReference type="RefSeq" id="WP_076526970.1">
    <property type="nucleotide sequence ID" value="NZ_CP067140.1"/>
</dbReference>
<sequence length="96" mass="10541">MTKPDFTVSPLAHIPVDACRALWCNVLSMAWEDALHPSITAHPKDVERAQSWFGGRDFWQVCALAGVEGDRILKGFHAALSSGDPRSAVQRKRIAA</sequence>
<dbReference type="EMBL" id="CP067140">
    <property type="protein sequence ID" value="WCR01653.1"/>
    <property type="molecule type" value="Genomic_DNA"/>
</dbReference>
<evidence type="ECO:0000313" key="3">
    <source>
        <dbReference type="Proteomes" id="UP000186216"/>
    </source>
</evidence>
<reference evidence="2 4" key="2">
    <citation type="submission" date="2021-01" db="EMBL/GenBank/DDBJ databases">
        <title>Biogeographic distribution of Paracoccus.</title>
        <authorList>
            <person name="Hollensteiner J."/>
            <person name="Leineberger J."/>
            <person name="Brinkhoff T."/>
            <person name="Daniel R."/>
        </authorList>
    </citation>
    <scope>NUCLEOTIDE SEQUENCE [LARGE SCALE GENOMIC DNA]</scope>
    <source>
        <strain evidence="2 4">DSM 18447</strain>
    </source>
</reference>
<name>A0AA45W615_9RHOB</name>
<reference evidence="1 3" key="1">
    <citation type="submission" date="2017-01" db="EMBL/GenBank/DDBJ databases">
        <authorList>
            <person name="Varghese N."/>
            <person name="Submissions S."/>
        </authorList>
    </citation>
    <scope>NUCLEOTIDE SEQUENCE [LARGE SCALE GENOMIC DNA]</scope>
    <source>
        <strain evidence="1 3">DSM 18447</strain>
    </source>
</reference>
<dbReference type="EMBL" id="FTOU01000011">
    <property type="protein sequence ID" value="SIS98299.1"/>
    <property type="molecule type" value="Genomic_DNA"/>
</dbReference>
<organism evidence="1 3">
    <name type="scientific">Paracoccus saliphilus</name>
    <dbReference type="NCBI Taxonomy" id="405559"/>
    <lineage>
        <taxon>Bacteria</taxon>
        <taxon>Pseudomonadati</taxon>
        <taxon>Pseudomonadota</taxon>
        <taxon>Alphaproteobacteria</taxon>
        <taxon>Rhodobacterales</taxon>
        <taxon>Paracoccaceae</taxon>
        <taxon>Paracoccus</taxon>
    </lineage>
</organism>
<protein>
    <submittedName>
        <fullName evidence="1">Uncharacterized protein</fullName>
    </submittedName>
</protein>
<evidence type="ECO:0000313" key="2">
    <source>
        <dbReference type="EMBL" id="WCR01653.1"/>
    </source>
</evidence>